<dbReference type="InterPro" id="IPR010730">
    <property type="entry name" value="HET"/>
</dbReference>
<proteinExistence type="predicted"/>
<evidence type="ECO:0000313" key="3">
    <source>
        <dbReference type="Proteomes" id="UP001610432"/>
    </source>
</evidence>
<dbReference type="GeneID" id="98147456"/>
<dbReference type="RefSeq" id="XP_070889125.1">
    <property type="nucleotide sequence ID" value="XM_071032384.1"/>
</dbReference>
<dbReference type="EMBL" id="JBFXLQ010000007">
    <property type="protein sequence ID" value="KAL2870146.1"/>
    <property type="molecule type" value="Genomic_DNA"/>
</dbReference>
<evidence type="ECO:0000313" key="2">
    <source>
        <dbReference type="EMBL" id="KAL2870146.1"/>
    </source>
</evidence>
<dbReference type="Pfam" id="PF26639">
    <property type="entry name" value="Het-6_barrel"/>
    <property type="match status" value="1"/>
</dbReference>
<dbReference type="InterPro" id="IPR052895">
    <property type="entry name" value="HetReg/Transcr_Mod"/>
</dbReference>
<feature type="domain" description="Heterokaryon incompatibility" evidence="1">
    <location>
        <begin position="46"/>
        <end position="207"/>
    </location>
</feature>
<dbReference type="PANTHER" id="PTHR24148">
    <property type="entry name" value="ANKYRIN REPEAT DOMAIN-CONTAINING PROTEIN 39 HOMOLOG-RELATED"/>
    <property type="match status" value="1"/>
</dbReference>
<accession>A0ABR4M0A2</accession>
<gene>
    <name evidence="2" type="ORF">BJX67DRAFT_378678</name>
</gene>
<organism evidence="2 3">
    <name type="scientific">Aspergillus lucknowensis</name>
    <dbReference type="NCBI Taxonomy" id="176173"/>
    <lineage>
        <taxon>Eukaryota</taxon>
        <taxon>Fungi</taxon>
        <taxon>Dikarya</taxon>
        <taxon>Ascomycota</taxon>
        <taxon>Pezizomycotina</taxon>
        <taxon>Eurotiomycetes</taxon>
        <taxon>Eurotiomycetidae</taxon>
        <taxon>Eurotiales</taxon>
        <taxon>Aspergillaceae</taxon>
        <taxon>Aspergillus</taxon>
        <taxon>Aspergillus subgen. Nidulantes</taxon>
    </lineage>
</organism>
<sequence>MDIYQYSPLSSDLHIRLFKLNLSPISHDDPLSLELVEAHLFDNGSFEALSYTWGDLNDSVAVNVGDHLLMITPNLLSFLKRLREEERNKSQAAASMYWADQICINQQDIPERNRQVALMSSIYRESRTTLVWLGEAGDGVHAALELLRDVDLLGYGENDPRPLALPRVVQVTEARLCNQGAGGNRTESELLDLFNRAWFTRSWVIQEVAVAVACTVRVSEHLFRWESLDLAVIGLATIDKKRRGILSGSPMLKTAAAAALRHIQYCRKRWTSRNAERHRHDFLYLLGRLSPTMACTDPRDRVYAYLSLQEEPRVLEADYTLSVDDVFIKTSATLAAASRRLDIFAYTTYPPIGSGKECSQLPSWAIDWRMPNTMSRLRTKADSSFCASGSYEYNPIPSGQLCRILRVRGKVIDMVGATLTGHEFPRTGDSVTLMRCLTPARIFEMTSHLCAVPGSPAEQTSLYHRAVKVLLRYDRKLDDADGQWNENLESALRITEAYQTNGQLSQGESSQLKEFTSKTNRKSVRTFYITRQRKLLGLSPPLSRTGDLVCIVHGSRTPVILRRSAAPGQFHVLGQSYLEGWMHGTHVTWREDEADVFGLV</sequence>
<keyword evidence="3" id="KW-1185">Reference proteome</keyword>
<dbReference type="PANTHER" id="PTHR24148:SF73">
    <property type="entry name" value="HET DOMAIN PROTEIN (AFU_ORTHOLOGUE AFUA_8G01020)"/>
    <property type="match status" value="1"/>
</dbReference>
<protein>
    <submittedName>
        <fullName evidence="2">Heterokaryon incompatibility protein-domain-containing protein</fullName>
    </submittedName>
</protein>
<evidence type="ECO:0000259" key="1">
    <source>
        <dbReference type="Pfam" id="PF06985"/>
    </source>
</evidence>
<dbReference type="Proteomes" id="UP001610432">
    <property type="component" value="Unassembled WGS sequence"/>
</dbReference>
<dbReference type="Pfam" id="PF06985">
    <property type="entry name" value="HET"/>
    <property type="match status" value="1"/>
</dbReference>
<comment type="caution">
    <text evidence="2">The sequence shown here is derived from an EMBL/GenBank/DDBJ whole genome shotgun (WGS) entry which is preliminary data.</text>
</comment>
<name>A0ABR4M0A2_9EURO</name>
<reference evidence="2 3" key="1">
    <citation type="submission" date="2024-07" db="EMBL/GenBank/DDBJ databases">
        <title>Section-level genome sequencing and comparative genomics of Aspergillus sections Usti and Cavernicolus.</title>
        <authorList>
            <consortium name="Lawrence Berkeley National Laboratory"/>
            <person name="Nybo J.L."/>
            <person name="Vesth T.C."/>
            <person name="Theobald S."/>
            <person name="Frisvad J.C."/>
            <person name="Larsen T.O."/>
            <person name="Kjaerboelling I."/>
            <person name="Rothschild-Mancinelli K."/>
            <person name="Lyhne E.K."/>
            <person name="Kogle M.E."/>
            <person name="Barry K."/>
            <person name="Clum A."/>
            <person name="Na H."/>
            <person name="Ledsgaard L."/>
            <person name="Lin J."/>
            <person name="Lipzen A."/>
            <person name="Kuo A."/>
            <person name="Riley R."/>
            <person name="Mondo S."/>
            <person name="Labutti K."/>
            <person name="Haridas S."/>
            <person name="Pangalinan J."/>
            <person name="Salamov A.A."/>
            <person name="Simmons B.A."/>
            <person name="Magnuson J.K."/>
            <person name="Chen J."/>
            <person name="Drula E."/>
            <person name="Henrissat B."/>
            <person name="Wiebenga A."/>
            <person name="Lubbers R.J."/>
            <person name="Gomes A.C."/>
            <person name="Macurrencykelacurrency M.R."/>
            <person name="Stajich J."/>
            <person name="Grigoriev I.V."/>
            <person name="Mortensen U.H."/>
            <person name="De Vries R.P."/>
            <person name="Baker S.E."/>
            <person name="Andersen M.R."/>
        </authorList>
    </citation>
    <scope>NUCLEOTIDE SEQUENCE [LARGE SCALE GENOMIC DNA]</scope>
    <source>
        <strain evidence="2 3">CBS 449.75</strain>
    </source>
</reference>